<sequence>MILWINGAFGSGKTTISYELNRRISNSFVYDPENVGYFLRKNVPKQMLKEDFQDYAIWREINFSILQTISNDFPGVVIVPMTIATPQYFSEIIDRLRSSGVEIYHFTLLASRETLLKRLKSRGDNENSWPAKQIDRCISNLSQDLFKVHIKTDTLTPEEIIDLISKESNIELLPDNRGFIKKKIDRLITQIRHIRI</sequence>
<dbReference type="RefSeq" id="WP_216479371.1">
    <property type="nucleotide sequence ID" value="NZ_JAHLQJ010000010.1"/>
</dbReference>
<protein>
    <submittedName>
        <fullName evidence="1">AAA family ATPase</fullName>
    </submittedName>
</protein>
<dbReference type="EMBL" id="JAHLQJ010000010">
    <property type="protein sequence ID" value="MBU5672808.1"/>
    <property type="molecule type" value="Genomic_DNA"/>
</dbReference>
<keyword evidence="2" id="KW-1185">Reference proteome</keyword>
<evidence type="ECO:0000313" key="2">
    <source>
        <dbReference type="Proteomes" id="UP000743001"/>
    </source>
</evidence>
<evidence type="ECO:0000313" key="1">
    <source>
        <dbReference type="EMBL" id="MBU5672808.1"/>
    </source>
</evidence>
<organism evidence="1 2">
    <name type="scientific">Paenibacillus brevis</name>
    <dbReference type="NCBI Taxonomy" id="2841508"/>
    <lineage>
        <taxon>Bacteria</taxon>
        <taxon>Bacillati</taxon>
        <taxon>Bacillota</taxon>
        <taxon>Bacilli</taxon>
        <taxon>Bacillales</taxon>
        <taxon>Paenibacillaceae</taxon>
        <taxon>Paenibacillus</taxon>
    </lineage>
</organism>
<name>A0ABS6FTS8_9BACL</name>
<proteinExistence type="predicted"/>
<comment type="caution">
    <text evidence="1">The sequence shown here is derived from an EMBL/GenBank/DDBJ whole genome shotgun (WGS) entry which is preliminary data.</text>
</comment>
<gene>
    <name evidence="1" type="ORF">KQJ23_13305</name>
</gene>
<dbReference type="Proteomes" id="UP000743001">
    <property type="component" value="Unassembled WGS sequence"/>
</dbReference>
<reference evidence="1 2" key="1">
    <citation type="submission" date="2021-06" db="EMBL/GenBank/DDBJ databases">
        <authorList>
            <person name="Sun Q."/>
            <person name="Li D."/>
        </authorList>
    </citation>
    <scope>NUCLEOTIDE SEQUENCE [LARGE SCALE GENOMIC DNA]</scope>
    <source>
        <strain evidence="1 2">MSJ-6</strain>
    </source>
</reference>
<accession>A0ABS6FTS8</accession>
<dbReference type="Pfam" id="PF13671">
    <property type="entry name" value="AAA_33"/>
    <property type="match status" value="1"/>
</dbReference>